<dbReference type="HOGENOM" id="CLU_1233401_0_0_7"/>
<dbReference type="EMBL" id="CP006585">
    <property type="protein sequence ID" value="AGW12475.1"/>
    <property type="molecule type" value="Genomic_DNA"/>
</dbReference>
<dbReference type="KEGG" id="dgg:DGI_0567"/>
<sequence length="224" mass="24807">MLPGDRFRSVRALVVMLCCLLAAAGDALAQDAPGLPVELLLAAALQESARAPQPFNATLHLARDGVVRTMALHVDGPKVRVQHGATAQVERQDLGRLWLFDVKKQTFLDLPLSRDTLASPALLRQECTITPQGEEMVDGRRSLKYHVRMPNRFYEPELLRPADEARQVEMTVWHSPELGVLLRREGPGNATMTLADIIPGPQSMELFQVPEGYRRASLPANFAK</sequence>
<protein>
    <recommendedName>
        <fullName evidence="4">Outer membrane lipoprotein carrier protein LolA</fullName>
    </recommendedName>
</protein>
<dbReference type="Proteomes" id="UP000016587">
    <property type="component" value="Chromosome"/>
</dbReference>
<dbReference type="RefSeq" id="WP_021759126.1">
    <property type="nucleotide sequence ID" value="NZ_AUBO01000001.1"/>
</dbReference>
<evidence type="ECO:0000256" key="1">
    <source>
        <dbReference type="SAM" id="SignalP"/>
    </source>
</evidence>
<evidence type="ECO:0008006" key="4">
    <source>
        <dbReference type="Google" id="ProtNLM"/>
    </source>
</evidence>
<proteinExistence type="predicted"/>
<name>T2G798_MEGG1</name>
<feature type="signal peptide" evidence="1">
    <location>
        <begin position="1"/>
        <end position="29"/>
    </location>
</feature>
<gene>
    <name evidence="2" type="ORF">DGI_0567</name>
</gene>
<dbReference type="STRING" id="1121448.DGI_0567"/>
<feature type="chain" id="PRO_5004599635" description="Outer membrane lipoprotein carrier protein LolA" evidence="1">
    <location>
        <begin position="30"/>
        <end position="224"/>
    </location>
</feature>
<dbReference type="eggNOG" id="COG3026">
    <property type="taxonomic scope" value="Bacteria"/>
</dbReference>
<reference evidence="3" key="2">
    <citation type="submission" date="2013-07" db="EMBL/GenBank/DDBJ databases">
        <authorList>
            <person name="Morais-Silva F.O."/>
            <person name="Rezende A.M."/>
            <person name="Pimentel C."/>
            <person name="Resende D.M."/>
            <person name="Santos C.I."/>
            <person name="Clemente C."/>
            <person name="de Oliveira L.M."/>
            <person name="da Silva S.M."/>
            <person name="Costa D.A."/>
            <person name="Varela-Raposo A."/>
            <person name="Horacio E.C.A."/>
            <person name="Matos M."/>
            <person name="Flores O."/>
            <person name="Ruiz J.C."/>
            <person name="Rodrigues-Pousada C."/>
        </authorList>
    </citation>
    <scope>NUCLEOTIDE SEQUENCE [LARGE SCALE GENOMIC DNA]</scope>
    <source>
        <strain evidence="3">ATCC 19364 / DSM 1382 / NCIMB 9332 / VKM B-1759</strain>
    </source>
</reference>
<accession>T2G798</accession>
<dbReference type="PATRIC" id="fig|1121448.10.peg.564"/>
<organism evidence="2 3">
    <name type="scientific">Megalodesulfovibrio gigas (strain ATCC 19364 / DSM 1382 / NCIMB 9332 / VKM B-1759)</name>
    <name type="common">Desulfovibrio gigas</name>
    <dbReference type="NCBI Taxonomy" id="1121448"/>
    <lineage>
        <taxon>Bacteria</taxon>
        <taxon>Pseudomonadati</taxon>
        <taxon>Thermodesulfobacteriota</taxon>
        <taxon>Desulfovibrionia</taxon>
        <taxon>Desulfovibrionales</taxon>
        <taxon>Desulfovibrionaceae</taxon>
        <taxon>Megalodesulfovibrio</taxon>
    </lineage>
</organism>
<keyword evidence="3" id="KW-1185">Reference proteome</keyword>
<dbReference type="AlphaFoldDB" id="T2G798"/>
<evidence type="ECO:0000313" key="3">
    <source>
        <dbReference type="Proteomes" id="UP000016587"/>
    </source>
</evidence>
<reference evidence="2 3" key="1">
    <citation type="journal article" date="2013" name="J. Bacteriol.">
        <title>Roles of HynAB and Ech, the only two hydrogenases found in the model sulfate reducer Desulfovibrio gigas.</title>
        <authorList>
            <person name="Morais-Silva F.O."/>
            <person name="Santos C.I."/>
            <person name="Rodrigues R."/>
            <person name="Pereira I.A."/>
            <person name="Rodrigues-Pousada C."/>
        </authorList>
    </citation>
    <scope>NUCLEOTIDE SEQUENCE [LARGE SCALE GENOMIC DNA]</scope>
    <source>
        <strain evidence="3">ATCC 19364 / DSM 1382 / NCIMB 9332 / VKM B-1759</strain>
    </source>
</reference>
<keyword evidence="1" id="KW-0732">Signal</keyword>
<evidence type="ECO:0000313" key="2">
    <source>
        <dbReference type="EMBL" id="AGW12475.1"/>
    </source>
</evidence>